<name>A0ABX3KA84_9GAMM</name>
<proteinExistence type="predicted"/>
<evidence type="ECO:0000313" key="2">
    <source>
        <dbReference type="EMBL" id="OOE85828.1"/>
    </source>
</evidence>
<feature type="chain" id="PRO_5045775832" description="Lysozyme inhibitor" evidence="1">
    <location>
        <begin position="26"/>
        <end position="119"/>
    </location>
</feature>
<dbReference type="EMBL" id="MUFB01000010">
    <property type="protein sequence ID" value="OOE85828.1"/>
    <property type="molecule type" value="Genomic_DNA"/>
</dbReference>
<keyword evidence="3" id="KW-1185">Reference proteome</keyword>
<protein>
    <recommendedName>
        <fullName evidence="4">Lysozyme inhibitor</fullName>
    </recommendedName>
</protein>
<evidence type="ECO:0000313" key="3">
    <source>
        <dbReference type="Proteomes" id="UP000189410"/>
    </source>
</evidence>
<sequence>MNKKSLCEKGCFLLVVSLFANASYAQEWLEGVYINQEKDSLMEEVVFCKDGKAYAGMSPRNYEMTTKNDERFVVLKSNGVFTFKVSDDSKELFPVDSFTKNWFTEKTLLLDSDRKDTCR</sequence>
<evidence type="ECO:0000256" key="1">
    <source>
        <dbReference type="SAM" id="SignalP"/>
    </source>
</evidence>
<organism evidence="2 3">
    <name type="scientific">Salinivibrio siamensis</name>
    <dbReference type="NCBI Taxonomy" id="414286"/>
    <lineage>
        <taxon>Bacteria</taxon>
        <taxon>Pseudomonadati</taxon>
        <taxon>Pseudomonadota</taxon>
        <taxon>Gammaproteobacteria</taxon>
        <taxon>Vibrionales</taxon>
        <taxon>Vibrionaceae</taxon>
        <taxon>Salinivibrio</taxon>
    </lineage>
</organism>
<evidence type="ECO:0008006" key="4">
    <source>
        <dbReference type="Google" id="ProtNLM"/>
    </source>
</evidence>
<dbReference type="RefSeq" id="WP_077667934.1">
    <property type="nucleotide sequence ID" value="NZ_MUFB01000010.1"/>
</dbReference>
<feature type="signal peptide" evidence="1">
    <location>
        <begin position="1"/>
        <end position="25"/>
    </location>
</feature>
<keyword evidence="1" id="KW-0732">Signal</keyword>
<gene>
    <name evidence="2" type="ORF">BZG73_06925</name>
</gene>
<dbReference type="Proteomes" id="UP000189410">
    <property type="component" value="Unassembled WGS sequence"/>
</dbReference>
<accession>A0ABX3KA84</accession>
<reference evidence="2 3" key="1">
    <citation type="journal article" date="2017" name="Genome Announc.">
        <title>Draft Genome Sequences of Salinivibrio proteolyticus, Salinivibrio sharmensis, Salinivibrio siamensis, Salinivibrio costicola subsp. alcaliphilus, Salinivibrio costicola subsp. vallismortis, and 29 New Isolates Belonging to the Genus Salinivibrio.</title>
        <authorList>
            <person name="Lopez-Hermoso C."/>
            <person name="de la Haba R.R."/>
            <person name="Sanchez-Porro C."/>
            <person name="Bayliss S.C."/>
            <person name="Feil E.J."/>
            <person name="Ventosa A."/>
        </authorList>
    </citation>
    <scope>NUCLEOTIDE SEQUENCE [LARGE SCALE GENOMIC DNA]</scope>
    <source>
        <strain evidence="2 3">JCM 14472</strain>
    </source>
</reference>
<comment type="caution">
    <text evidence="2">The sequence shown here is derived from an EMBL/GenBank/DDBJ whole genome shotgun (WGS) entry which is preliminary data.</text>
</comment>